<dbReference type="Proteomes" id="UP000613580">
    <property type="component" value="Unassembled WGS sequence"/>
</dbReference>
<dbReference type="AlphaFoldDB" id="A0A8H6WIM5"/>
<proteinExistence type="predicted"/>
<dbReference type="PANTHER" id="PTHR12905">
    <property type="entry name" value="METALLOPHOSPHOESTERASE"/>
    <property type="match status" value="1"/>
</dbReference>
<dbReference type="PANTHER" id="PTHR12905:SF0">
    <property type="entry name" value="CALCINEURIN-LIKE PHOSPHOESTERASE DOMAIN-CONTAINING PROTEIN"/>
    <property type="match status" value="1"/>
</dbReference>
<dbReference type="InterPro" id="IPR004843">
    <property type="entry name" value="Calcineurin-like_PHP"/>
</dbReference>
<evidence type="ECO:0000259" key="2">
    <source>
        <dbReference type="Pfam" id="PF00149"/>
    </source>
</evidence>
<dbReference type="Pfam" id="PF00149">
    <property type="entry name" value="Metallophos"/>
    <property type="match status" value="1"/>
</dbReference>
<dbReference type="InterPro" id="IPR051693">
    <property type="entry name" value="UPF0046_metallophosphoest"/>
</dbReference>
<evidence type="ECO:0000313" key="3">
    <source>
        <dbReference type="EMBL" id="KAF7318301.1"/>
    </source>
</evidence>
<feature type="domain" description="Calcineurin-like phosphoesterase" evidence="2">
    <location>
        <begin position="102"/>
        <end position="304"/>
    </location>
</feature>
<gene>
    <name evidence="3" type="ORF">HMN09_00338800</name>
</gene>
<organism evidence="3 4">
    <name type="scientific">Mycena chlorophos</name>
    <name type="common">Agaric fungus</name>
    <name type="synonym">Agaricus chlorophos</name>
    <dbReference type="NCBI Taxonomy" id="658473"/>
    <lineage>
        <taxon>Eukaryota</taxon>
        <taxon>Fungi</taxon>
        <taxon>Dikarya</taxon>
        <taxon>Basidiomycota</taxon>
        <taxon>Agaricomycotina</taxon>
        <taxon>Agaricomycetes</taxon>
        <taxon>Agaricomycetidae</taxon>
        <taxon>Agaricales</taxon>
        <taxon>Marasmiineae</taxon>
        <taxon>Mycenaceae</taxon>
        <taxon>Mycena</taxon>
    </lineage>
</organism>
<keyword evidence="4" id="KW-1185">Reference proteome</keyword>
<sequence length="422" mass="47257">MPMLDWVKRTFEHKTPTSQVSPRDINVLRDSTRPLTSTSTMSMKKSVMTLVLAPRAVLSSPSGNARIQLRYPVSQDGEPLPLPKPAQSSESEDLNAPRHYTRFVLISDTHAQTFPVPGGAEDILLHAGDLTTRGRVQEVRKTVEWLKGLPHKLKIVIAGNHDLSLHKEYYENSTRARDFGDPDRTRYSADEIIQLLRGPEAVAARIVYLDREVHRFRAREGGKEWSVFGSPWSPEFCGWAFGYKPEEAEELVGTFPQTDILMTHGPPRNLFDRCNSKALAGCPALSARVEQLRPRLHVFGHIHEAHGAYLHRWSDNGGVLPVAQNGAQLEIHTNGRDEWMEIEEEANYAPDEDAMEVDEEPVAKAVADTRPRYETGGNKETIFVNAANYPAGPVMRRYSTPGVRPKMGGQGFQPVVVDLLEE</sequence>
<dbReference type="GO" id="GO:0016787">
    <property type="term" value="F:hydrolase activity"/>
    <property type="evidence" value="ECO:0007669"/>
    <property type="project" value="InterPro"/>
</dbReference>
<dbReference type="EMBL" id="JACAZE010000004">
    <property type="protein sequence ID" value="KAF7318301.1"/>
    <property type="molecule type" value="Genomic_DNA"/>
</dbReference>
<evidence type="ECO:0000313" key="4">
    <source>
        <dbReference type="Proteomes" id="UP000613580"/>
    </source>
</evidence>
<protein>
    <submittedName>
        <fullName evidence="3">Metallophos domain-containing protein</fullName>
    </submittedName>
</protein>
<dbReference type="CDD" id="cd07379">
    <property type="entry name" value="MPP_239FB"/>
    <property type="match status" value="1"/>
</dbReference>
<accession>A0A8H6WIM5</accession>
<comment type="caution">
    <text evidence="3">The sequence shown here is derived from an EMBL/GenBank/DDBJ whole genome shotgun (WGS) entry which is preliminary data.</text>
</comment>
<feature type="region of interest" description="Disordered" evidence="1">
    <location>
        <begin position="72"/>
        <end position="94"/>
    </location>
</feature>
<reference evidence="3" key="1">
    <citation type="submission" date="2020-05" db="EMBL/GenBank/DDBJ databases">
        <title>Mycena genomes resolve the evolution of fungal bioluminescence.</title>
        <authorList>
            <person name="Tsai I.J."/>
        </authorList>
    </citation>
    <scope>NUCLEOTIDE SEQUENCE</scope>
    <source>
        <strain evidence="3">110903Hualien_Pintung</strain>
    </source>
</reference>
<dbReference type="SUPFAM" id="SSF56300">
    <property type="entry name" value="Metallo-dependent phosphatases"/>
    <property type="match status" value="1"/>
</dbReference>
<dbReference type="Gene3D" id="3.60.21.10">
    <property type="match status" value="1"/>
</dbReference>
<dbReference type="InterPro" id="IPR029052">
    <property type="entry name" value="Metallo-depent_PP-like"/>
</dbReference>
<dbReference type="OrthoDB" id="630188at2759"/>
<name>A0A8H6WIM5_MYCCL</name>
<evidence type="ECO:0000256" key="1">
    <source>
        <dbReference type="SAM" id="MobiDB-lite"/>
    </source>
</evidence>